<name>A0A919T0S4_9ACTN</name>
<reference evidence="2" key="1">
    <citation type="submission" date="2021-03" db="EMBL/GenBank/DDBJ databases">
        <title>Whole genome shotgun sequence of Actinoplanes auranticolor NBRC 12245.</title>
        <authorList>
            <person name="Komaki H."/>
            <person name="Tamura T."/>
        </authorList>
    </citation>
    <scope>NUCLEOTIDE SEQUENCE</scope>
    <source>
        <strain evidence="2">NBRC 12245</strain>
    </source>
</reference>
<sequence length="191" mass="20216">MQIEPRHEFAYGFTSSRSTRLGVAIAIAVIGVPAGFGAGLLFGLVLAFAVNPDGDAGAVIAIPIVLALLGAGLFGVWALVNILRVTRTSAWRHGSRLTVRHVRSRTADLTRARSIEIRPTRLRWRDSGPGRTDTIPELVVIGEPAIVHMRLSTGEGQPLPPQDIAALISVLSSTGGPGAAHVVQYLSAGYR</sequence>
<dbReference type="RefSeq" id="WP_212994960.1">
    <property type="nucleotide sequence ID" value="NZ_BAABEA010000004.1"/>
</dbReference>
<keyword evidence="1" id="KW-0812">Transmembrane</keyword>
<feature type="transmembrane region" description="Helical" evidence="1">
    <location>
        <begin position="21"/>
        <end position="50"/>
    </location>
</feature>
<keyword evidence="1" id="KW-1133">Transmembrane helix</keyword>
<proteinExistence type="predicted"/>
<evidence type="ECO:0000256" key="1">
    <source>
        <dbReference type="SAM" id="Phobius"/>
    </source>
</evidence>
<protein>
    <submittedName>
        <fullName evidence="2">Uncharacterized protein</fullName>
    </submittedName>
</protein>
<comment type="caution">
    <text evidence="2">The sequence shown here is derived from an EMBL/GenBank/DDBJ whole genome shotgun (WGS) entry which is preliminary data.</text>
</comment>
<keyword evidence="1" id="KW-0472">Membrane</keyword>
<dbReference type="EMBL" id="BOQL01000106">
    <property type="protein sequence ID" value="GIM80753.1"/>
    <property type="molecule type" value="Genomic_DNA"/>
</dbReference>
<dbReference type="AlphaFoldDB" id="A0A919T0S4"/>
<dbReference type="Proteomes" id="UP000681340">
    <property type="component" value="Unassembled WGS sequence"/>
</dbReference>
<keyword evidence="3" id="KW-1185">Reference proteome</keyword>
<evidence type="ECO:0000313" key="3">
    <source>
        <dbReference type="Proteomes" id="UP000681340"/>
    </source>
</evidence>
<organism evidence="2 3">
    <name type="scientific">Actinoplanes auranticolor</name>
    <dbReference type="NCBI Taxonomy" id="47988"/>
    <lineage>
        <taxon>Bacteria</taxon>
        <taxon>Bacillati</taxon>
        <taxon>Actinomycetota</taxon>
        <taxon>Actinomycetes</taxon>
        <taxon>Micromonosporales</taxon>
        <taxon>Micromonosporaceae</taxon>
        <taxon>Actinoplanes</taxon>
    </lineage>
</organism>
<evidence type="ECO:0000313" key="2">
    <source>
        <dbReference type="EMBL" id="GIM80753.1"/>
    </source>
</evidence>
<accession>A0A919T0S4</accession>
<feature type="transmembrane region" description="Helical" evidence="1">
    <location>
        <begin position="56"/>
        <end position="83"/>
    </location>
</feature>
<gene>
    <name evidence="2" type="ORF">Aau02nite_91950</name>
</gene>